<name>A0AAW1TXE6_9CUCU</name>
<feature type="compositionally biased region" description="Basic residues" evidence="1">
    <location>
        <begin position="193"/>
        <end position="202"/>
    </location>
</feature>
<gene>
    <name evidence="2" type="ORF">WA026_005775</name>
</gene>
<evidence type="ECO:0000256" key="1">
    <source>
        <dbReference type="SAM" id="MobiDB-lite"/>
    </source>
</evidence>
<comment type="caution">
    <text evidence="2">The sequence shown here is derived from an EMBL/GenBank/DDBJ whole genome shotgun (WGS) entry which is preliminary data.</text>
</comment>
<protein>
    <submittedName>
        <fullName evidence="2">Uncharacterized protein</fullName>
    </submittedName>
</protein>
<keyword evidence="3" id="KW-1185">Reference proteome</keyword>
<evidence type="ECO:0000313" key="3">
    <source>
        <dbReference type="Proteomes" id="UP001431783"/>
    </source>
</evidence>
<feature type="compositionally biased region" description="Polar residues" evidence="1">
    <location>
        <begin position="151"/>
        <end position="175"/>
    </location>
</feature>
<feature type="region of interest" description="Disordered" evidence="1">
    <location>
        <begin position="15"/>
        <end position="56"/>
    </location>
</feature>
<dbReference type="Proteomes" id="UP001431783">
    <property type="component" value="Unassembled WGS sequence"/>
</dbReference>
<feature type="region of interest" description="Disordered" evidence="1">
    <location>
        <begin position="151"/>
        <end position="205"/>
    </location>
</feature>
<evidence type="ECO:0000313" key="2">
    <source>
        <dbReference type="EMBL" id="KAK9874960.1"/>
    </source>
</evidence>
<reference evidence="2 3" key="1">
    <citation type="submission" date="2023-03" db="EMBL/GenBank/DDBJ databases">
        <title>Genome insight into feeding habits of ladybird beetles.</title>
        <authorList>
            <person name="Li H.-S."/>
            <person name="Huang Y.-H."/>
            <person name="Pang H."/>
        </authorList>
    </citation>
    <scope>NUCLEOTIDE SEQUENCE [LARGE SCALE GENOMIC DNA]</scope>
    <source>
        <strain evidence="2">SYSU_2023b</strain>
        <tissue evidence="2">Whole body</tissue>
    </source>
</reference>
<dbReference type="EMBL" id="JARQZJ010000032">
    <property type="protein sequence ID" value="KAK9874960.1"/>
    <property type="molecule type" value="Genomic_DNA"/>
</dbReference>
<proteinExistence type="predicted"/>
<organism evidence="2 3">
    <name type="scientific">Henosepilachna vigintioctopunctata</name>
    <dbReference type="NCBI Taxonomy" id="420089"/>
    <lineage>
        <taxon>Eukaryota</taxon>
        <taxon>Metazoa</taxon>
        <taxon>Ecdysozoa</taxon>
        <taxon>Arthropoda</taxon>
        <taxon>Hexapoda</taxon>
        <taxon>Insecta</taxon>
        <taxon>Pterygota</taxon>
        <taxon>Neoptera</taxon>
        <taxon>Endopterygota</taxon>
        <taxon>Coleoptera</taxon>
        <taxon>Polyphaga</taxon>
        <taxon>Cucujiformia</taxon>
        <taxon>Coccinelloidea</taxon>
        <taxon>Coccinellidae</taxon>
        <taxon>Epilachninae</taxon>
        <taxon>Epilachnini</taxon>
        <taxon>Henosepilachna</taxon>
    </lineage>
</organism>
<accession>A0AAW1TXE6</accession>
<feature type="compositionally biased region" description="Basic and acidic residues" evidence="1">
    <location>
        <begin position="177"/>
        <end position="192"/>
    </location>
</feature>
<sequence length="320" mass="37141">MESMMEKLLQKFTELEEQRKQEKLERDKQWEQERLEEEKRRLENEQRRQQERREDKQQLFNFVANLGQDKGKLQVELECEMSPVSDELMCPGDMISNETGKRIPGNVDNVMGLDQNMLSYDRQGIDIQNREEEGPEKVDSDVTDKVVEVMSNNGRKLPNSQQWKGYKGSSDNCPNTRCDEIINKEAMKDQSKSKGRRKRKNKSLKEIEMSNGLGYVLAPEGMRAQRNKRPVKGLRDSQLRGHRKLRRAVTGHDASVRAPKSEEAKISSTKVFDLYDKRPILNGEWKGIIEDFANNGESFKGKTYSCVKGFDKKLWFSLGE</sequence>
<dbReference type="AlphaFoldDB" id="A0AAW1TXE6"/>